<protein>
    <recommendedName>
        <fullName evidence="4">Protein nlrc3</fullName>
    </recommendedName>
</protein>
<dbReference type="SUPFAM" id="SSF52047">
    <property type="entry name" value="RNI-like"/>
    <property type="match status" value="1"/>
</dbReference>
<reference evidence="3" key="1">
    <citation type="journal article" date="2015" name="PLoS Genet.">
        <title>Genome Sequence and Transcriptome Analyses of Chrysochromulina tobin: Metabolic Tools for Enhanced Algal Fitness in the Prominent Order Prymnesiales (Haptophyceae).</title>
        <authorList>
            <person name="Hovde B.T."/>
            <person name="Deodato C.R."/>
            <person name="Hunsperger H.M."/>
            <person name="Ryken S.A."/>
            <person name="Yost W."/>
            <person name="Jha R.K."/>
            <person name="Patterson J."/>
            <person name="Monnat R.J. Jr."/>
            <person name="Barlow S.B."/>
            <person name="Starkenburg S.R."/>
            <person name="Cattolico R.A."/>
        </authorList>
    </citation>
    <scope>NUCLEOTIDE SEQUENCE</scope>
    <source>
        <strain evidence="3">CCMP291</strain>
    </source>
</reference>
<dbReference type="Proteomes" id="UP000037460">
    <property type="component" value="Unassembled WGS sequence"/>
</dbReference>
<evidence type="ECO:0000313" key="3">
    <source>
        <dbReference type="Proteomes" id="UP000037460"/>
    </source>
</evidence>
<dbReference type="AlphaFoldDB" id="A0A0M0K8Z6"/>
<name>A0A0M0K8Z6_9EUKA</name>
<dbReference type="Gene3D" id="3.80.10.10">
    <property type="entry name" value="Ribonuclease Inhibitor"/>
    <property type="match status" value="2"/>
</dbReference>
<evidence type="ECO:0000313" key="2">
    <source>
        <dbReference type="EMBL" id="KOO35279.1"/>
    </source>
</evidence>
<dbReference type="EMBL" id="JWZX01000925">
    <property type="protein sequence ID" value="KOO35279.1"/>
    <property type="molecule type" value="Genomic_DNA"/>
</dbReference>
<organism evidence="2 3">
    <name type="scientific">Chrysochromulina tobinii</name>
    <dbReference type="NCBI Taxonomy" id="1460289"/>
    <lineage>
        <taxon>Eukaryota</taxon>
        <taxon>Haptista</taxon>
        <taxon>Haptophyta</taxon>
        <taxon>Prymnesiophyceae</taxon>
        <taxon>Prymnesiales</taxon>
        <taxon>Chrysochromulinaceae</taxon>
        <taxon>Chrysochromulina</taxon>
    </lineage>
</organism>
<dbReference type="Pfam" id="PF13516">
    <property type="entry name" value="LRR_6"/>
    <property type="match status" value="3"/>
</dbReference>
<comment type="caution">
    <text evidence="2">The sequence shown here is derived from an EMBL/GenBank/DDBJ whole genome shotgun (WGS) entry which is preliminary data.</text>
</comment>
<dbReference type="InterPro" id="IPR052201">
    <property type="entry name" value="LRR-containing_regulator"/>
</dbReference>
<dbReference type="SMART" id="SM00368">
    <property type="entry name" value="LRR_RI"/>
    <property type="match status" value="4"/>
</dbReference>
<feature type="non-terminal residue" evidence="2">
    <location>
        <position position="1"/>
    </location>
</feature>
<gene>
    <name evidence="2" type="ORF">Ctob_013380</name>
</gene>
<evidence type="ECO:0000256" key="1">
    <source>
        <dbReference type="ARBA" id="ARBA00022737"/>
    </source>
</evidence>
<evidence type="ECO:0008006" key="4">
    <source>
        <dbReference type="Google" id="ProtNLM"/>
    </source>
</evidence>
<keyword evidence="1" id="KW-0677">Repeat</keyword>
<dbReference type="InterPro" id="IPR032675">
    <property type="entry name" value="LRR_dom_sf"/>
</dbReference>
<keyword evidence="3" id="KW-1185">Reference proteome</keyword>
<accession>A0A0M0K8Z6</accession>
<dbReference type="InterPro" id="IPR001611">
    <property type="entry name" value="Leu-rich_rpt"/>
</dbReference>
<dbReference type="PANTHER" id="PTHR24111">
    <property type="entry name" value="LEUCINE-RICH REPEAT-CONTAINING PROTEIN 34"/>
    <property type="match status" value="1"/>
</dbReference>
<sequence length="268" mass="27840">AGPLPTCLLGDRCTLELPASHRPTALHALARMLSACVVGRLRDNRLSDADVAVLAMPMAAPDYGLVSLDLRGNALSAIGGRALGTALRLNGTLAELRIDSDFALPIFPLKGIALRASRSAQQTGQQTGAPPTVLNLSVQGLGVASVAIISALVAHNTCLLDLSLTGNWRIGAEGGALMAECLESNRTLRTLDMYGCKLGDEGVRSMLRALATMPARSTLRSLELAENGTSAAVEAELAAALEHHLRAVDGANKALTPTGLRRSQGAPK</sequence>
<dbReference type="PANTHER" id="PTHR24111:SF0">
    <property type="entry name" value="LEUCINE-RICH REPEAT-CONTAINING PROTEIN"/>
    <property type="match status" value="1"/>
</dbReference>
<proteinExistence type="predicted"/>